<organism evidence="3 4">
    <name type="scientific">Morus notabilis</name>
    <dbReference type="NCBI Taxonomy" id="981085"/>
    <lineage>
        <taxon>Eukaryota</taxon>
        <taxon>Viridiplantae</taxon>
        <taxon>Streptophyta</taxon>
        <taxon>Embryophyta</taxon>
        <taxon>Tracheophyta</taxon>
        <taxon>Spermatophyta</taxon>
        <taxon>Magnoliopsida</taxon>
        <taxon>eudicotyledons</taxon>
        <taxon>Gunneridae</taxon>
        <taxon>Pentapetalae</taxon>
        <taxon>rosids</taxon>
        <taxon>fabids</taxon>
        <taxon>Rosales</taxon>
        <taxon>Moraceae</taxon>
        <taxon>Moreae</taxon>
        <taxon>Morus</taxon>
    </lineage>
</organism>
<dbReference type="InterPro" id="IPR053772">
    <property type="entry name" value="At1g61320/At1g61330-like"/>
</dbReference>
<dbReference type="eggNOG" id="ENOG502RSVD">
    <property type="taxonomic scope" value="Eukaryota"/>
</dbReference>
<dbReference type="AlphaFoldDB" id="W9QQR9"/>
<dbReference type="SMART" id="SM00579">
    <property type="entry name" value="FBD"/>
    <property type="match status" value="1"/>
</dbReference>
<evidence type="ECO:0000313" key="3">
    <source>
        <dbReference type="EMBL" id="EXB50904.1"/>
    </source>
</evidence>
<proteinExistence type="predicted"/>
<dbReference type="Pfam" id="PF00646">
    <property type="entry name" value="F-box"/>
    <property type="match status" value="1"/>
</dbReference>
<dbReference type="Gene3D" id="1.20.1280.50">
    <property type="match status" value="1"/>
</dbReference>
<dbReference type="SMART" id="SM00256">
    <property type="entry name" value="FBOX"/>
    <property type="match status" value="1"/>
</dbReference>
<evidence type="ECO:0000313" key="4">
    <source>
        <dbReference type="Proteomes" id="UP000030645"/>
    </source>
</evidence>
<dbReference type="EMBL" id="KE344017">
    <property type="protein sequence ID" value="EXB50904.1"/>
    <property type="molecule type" value="Genomic_DNA"/>
</dbReference>
<dbReference type="Proteomes" id="UP000030645">
    <property type="component" value="Unassembled WGS sequence"/>
</dbReference>
<dbReference type="SUPFAM" id="SSF81383">
    <property type="entry name" value="F-box domain"/>
    <property type="match status" value="1"/>
</dbReference>
<sequence>MESSSNSSNMGRQRRSGNSSEGVDYISHLPEAIMLYILSLLPIKDLMVVSLLSRLWKSMVVNHLSIVPSSLNLDEFEAITSFITETAQRHQCSDFHSLYGSPEYLTNLINAARSQYMDYVNRTLMLHTGCTINKLELSFCYDGSDMYTGRLTRWVHFAFTNKIKSLDFDFSKAEMLGPTDFLEPYELPNRTFSPRMLRKLTLTYCKLRGINFGIMWYLKKLSLRQVTILECSIGQLASKCPVLEDVSLEQCVIPNEFMVSEPDIMFKRLSLIDCKTEEWPMFSIQISTPELLILTVVGKYLMASSIRNAVQLLNVTIDIEQVYADHVQGDALGSLLIGLDHCKTLTLTTWCIQVLPTGEDFLEQLPNPLQDLLHLKLILGLGKQELPGIACLIRSCPNLEILTLTVEESIDVDWAEFQEDIPDILDFEEYSYWDLQELPFDCMENSLRQVKITGFTGKSNEIQMVKFLLENAEVLEKMEIFLAETGMIPSNRTERYVNGMWYQDNSHYLLTFPRVAPEAHVAVFKNLGLDMRCH</sequence>
<dbReference type="PANTHER" id="PTHR34145">
    <property type="entry name" value="OS02G0105600 PROTEIN"/>
    <property type="match status" value="1"/>
</dbReference>
<dbReference type="InterPro" id="IPR036047">
    <property type="entry name" value="F-box-like_dom_sf"/>
</dbReference>
<feature type="domain" description="F-box" evidence="2">
    <location>
        <begin position="23"/>
        <end position="71"/>
    </location>
</feature>
<evidence type="ECO:0000259" key="2">
    <source>
        <dbReference type="PROSITE" id="PS50181"/>
    </source>
</evidence>
<reference evidence="4" key="1">
    <citation type="submission" date="2013-01" db="EMBL/GenBank/DDBJ databases">
        <title>Draft Genome Sequence of a Mulberry Tree, Morus notabilis C.K. Schneid.</title>
        <authorList>
            <person name="He N."/>
            <person name="Zhao S."/>
        </authorList>
    </citation>
    <scope>NUCLEOTIDE SEQUENCE</scope>
</reference>
<protein>
    <submittedName>
        <fullName evidence="3">F-box/LRR-repeat protein</fullName>
    </submittedName>
</protein>
<dbReference type="InterPro" id="IPR001810">
    <property type="entry name" value="F-box_dom"/>
</dbReference>
<dbReference type="PANTHER" id="PTHR34145:SF28">
    <property type="entry name" value="F-BOX DOMAIN-CONTAINING PROTEIN"/>
    <property type="match status" value="1"/>
</dbReference>
<dbReference type="InterPro" id="IPR055357">
    <property type="entry name" value="LRR_At1g61320_AtMIF1"/>
</dbReference>
<feature type="region of interest" description="Disordered" evidence="1">
    <location>
        <begin position="1"/>
        <end position="21"/>
    </location>
</feature>
<dbReference type="Pfam" id="PF23622">
    <property type="entry name" value="LRR_At1g61320_AtMIF1"/>
    <property type="match status" value="1"/>
</dbReference>
<gene>
    <name evidence="3" type="ORF">L484_021131</name>
</gene>
<dbReference type="STRING" id="981085.W9QQR9"/>
<dbReference type="SUPFAM" id="SSF52047">
    <property type="entry name" value="RNI-like"/>
    <property type="match status" value="1"/>
</dbReference>
<dbReference type="Gene3D" id="3.80.10.10">
    <property type="entry name" value="Ribonuclease Inhibitor"/>
    <property type="match status" value="1"/>
</dbReference>
<dbReference type="PROSITE" id="PS50181">
    <property type="entry name" value="FBOX"/>
    <property type="match status" value="1"/>
</dbReference>
<keyword evidence="4" id="KW-1185">Reference proteome</keyword>
<evidence type="ECO:0000256" key="1">
    <source>
        <dbReference type="SAM" id="MobiDB-lite"/>
    </source>
</evidence>
<name>W9QQR9_9ROSA</name>
<dbReference type="InterPro" id="IPR006566">
    <property type="entry name" value="FBD"/>
</dbReference>
<dbReference type="InterPro" id="IPR032675">
    <property type="entry name" value="LRR_dom_sf"/>
</dbReference>
<accession>W9QQR9</accession>